<dbReference type="InterPro" id="IPR029016">
    <property type="entry name" value="GAF-like_dom_sf"/>
</dbReference>
<gene>
    <name evidence="6" type="ORF">JI739_09800</name>
</gene>
<accession>A0A937D774</accession>
<dbReference type="Pfam" id="PF09339">
    <property type="entry name" value="HTH_IclR"/>
    <property type="match status" value="1"/>
</dbReference>
<dbReference type="SMART" id="SM00346">
    <property type="entry name" value="HTH_ICLR"/>
    <property type="match status" value="1"/>
</dbReference>
<dbReference type="AlphaFoldDB" id="A0A937D774"/>
<keyword evidence="3" id="KW-0804">Transcription</keyword>
<dbReference type="InterPro" id="IPR014757">
    <property type="entry name" value="Tscrpt_reg_IclR_C"/>
</dbReference>
<name>A0A937D774_9BURK</name>
<evidence type="ECO:0000256" key="3">
    <source>
        <dbReference type="ARBA" id="ARBA00023163"/>
    </source>
</evidence>
<dbReference type="SUPFAM" id="SSF46785">
    <property type="entry name" value="Winged helix' DNA-binding domain"/>
    <property type="match status" value="1"/>
</dbReference>
<dbReference type="Gene3D" id="1.10.10.10">
    <property type="entry name" value="Winged helix-like DNA-binding domain superfamily/Winged helix DNA-binding domain"/>
    <property type="match status" value="1"/>
</dbReference>
<dbReference type="Gene3D" id="3.30.450.40">
    <property type="match status" value="1"/>
</dbReference>
<dbReference type="InterPro" id="IPR005471">
    <property type="entry name" value="Tscrpt_reg_IclR_N"/>
</dbReference>
<dbReference type="FunFam" id="1.10.10.10:FF:000056">
    <property type="entry name" value="IclR family transcriptional regulator"/>
    <property type="match status" value="1"/>
</dbReference>
<dbReference type="Pfam" id="PF01614">
    <property type="entry name" value="IclR_C"/>
    <property type="match status" value="1"/>
</dbReference>
<protein>
    <submittedName>
        <fullName evidence="6">IclR family transcriptional regulator</fullName>
    </submittedName>
</protein>
<sequence length="270" mass="29333">MSEENRYLVPGLARGLQLLTCFSRNEPQLTGAELARRLDLPRASVFRLLQTLEQTGYVERVPDSASYRLAIGVLRLGFEYLASMELTEMGRPIIEQLRTDTGYSAHLVVRDGQHVVFVSKAAGANAQFHSIQVGARLPAHATVLGRLLLSGLSMAELATLYPEEPLAQYTPRTPTTLAELKSLIDADRERGYAISQGGYETGITTVAAPVFNDRHEVVAAISITVPAQQIPAERTAILVPQVMQAAANLSQLLSHIPHVSGSAAPRKENV</sequence>
<dbReference type="PROSITE" id="PS51077">
    <property type="entry name" value="HTH_ICLR"/>
    <property type="match status" value="1"/>
</dbReference>
<dbReference type="InterPro" id="IPR036390">
    <property type="entry name" value="WH_DNA-bd_sf"/>
</dbReference>
<evidence type="ECO:0000256" key="1">
    <source>
        <dbReference type="ARBA" id="ARBA00023015"/>
    </source>
</evidence>
<dbReference type="GO" id="GO:0003677">
    <property type="term" value="F:DNA binding"/>
    <property type="evidence" value="ECO:0007669"/>
    <property type="project" value="UniProtKB-KW"/>
</dbReference>
<dbReference type="PANTHER" id="PTHR30136:SF34">
    <property type="entry name" value="TRANSCRIPTIONAL REGULATOR"/>
    <property type="match status" value="1"/>
</dbReference>
<evidence type="ECO:0000256" key="2">
    <source>
        <dbReference type="ARBA" id="ARBA00023125"/>
    </source>
</evidence>
<reference evidence="6" key="1">
    <citation type="submission" date="2021-01" db="EMBL/GenBank/DDBJ databases">
        <title>Ramlibacter sp. strain AW1 16S ribosomal RNA gene Genome sequencing and assembly.</title>
        <authorList>
            <person name="Kang M."/>
        </authorList>
    </citation>
    <scope>NUCLEOTIDE SEQUENCE</scope>
    <source>
        <strain evidence="6">AW1</strain>
    </source>
</reference>
<dbReference type="InterPro" id="IPR036388">
    <property type="entry name" value="WH-like_DNA-bd_sf"/>
</dbReference>
<keyword evidence="1" id="KW-0805">Transcription regulation</keyword>
<evidence type="ECO:0000259" key="4">
    <source>
        <dbReference type="PROSITE" id="PS51077"/>
    </source>
</evidence>
<dbReference type="Proteomes" id="UP000613011">
    <property type="component" value="Unassembled WGS sequence"/>
</dbReference>
<keyword evidence="2" id="KW-0238">DNA-binding</keyword>
<feature type="domain" description="IclR-ED" evidence="5">
    <location>
        <begin position="72"/>
        <end position="255"/>
    </location>
</feature>
<proteinExistence type="predicted"/>
<dbReference type="SUPFAM" id="SSF55781">
    <property type="entry name" value="GAF domain-like"/>
    <property type="match status" value="1"/>
</dbReference>
<dbReference type="GO" id="GO:0045892">
    <property type="term" value="P:negative regulation of DNA-templated transcription"/>
    <property type="evidence" value="ECO:0007669"/>
    <property type="project" value="TreeGrafter"/>
</dbReference>
<dbReference type="EMBL" id="JAEQNA010000002">
    <property type="protein sequence ID" value="MBL0420636.1"/>
    <property type="molecule type" value="Genomic_DNA"/>
</dbReference>
<comment type="caution">
    <text evidence="6">The sequence shown here is derived from an EMBL/GenBank/DDBJ whole genome shotgun (WGS) entry which is preliminary data.</text>
</comment>
<dbReference type="PANTHER" id="PTHR30136">
    <property type="entry name" value="HELIX-TURN-HELIX TRANSCRIPTIONAL REGULATOR, ICLR FAMILY"/>
    <property type="match status" value="1"/>
</dbReference>
<dbReference type="PROSITE" id="PS51078">
    <property type="entry name" value="ICLR_ED"/>
    <property type="match status" value="1"/>
</dbReference>
<feature type="domain" description="HTH iclR-type" evidence="4">
    <location>
        <begin position="9"/>
        <end position="71"/>
    </location>
</feature>
<evidence type="ECO:0000313" key="7">
    <source>
        <dbReference type="Proteomes" id="UP000613011"/>
    </source>
</evidence>
<keyword evidence="7" id="KW-1185">Reference proteome</keyword>
<dbReference type="RefSeq" id="WP_201683699.1">
    <property type="nucleotide sequence ID" value="NZ_JAEQNA010000002.1"/>
</dbReference>
<dbReference type="GO" id="GO:0003700">
    <property type="term" value="F:DNA-binding transcription factor activity"/>
    <property type="evidence" value="ECO:0007669"/>
    <property type="project" value="TreeGrafter"/>
</dbReference>
<evidence type="ECO:0000259" key="5">
    <source>
        <dbReference type="PROSITE" id="PS51078"/>
    </source>
</evidence>
<dbReference type="InterPro" id="IPR050707">
    <property type="entry name" value="HTH_MetabolicPath_Reg"/>
</dbReference>
<organism evidence="6 7">
    <name type="scientific">Ramlibacter aurantiacus</name>
    <dbReference type="NCBI Taxonomy" id="2801330"/>
    <lineage>
        <taxon>Bacteria</taxon>
        <taxon>Pseudomonadati</taxon>
        <taxon>Pseudomonadota</taxon>
        <taxon>Betaproteobacteria</taxon>
        <taxon>Burkholderiales</taxon>
        <taxon>Comamonadaceae</taxon>
        <taxon>Ramlibacter</taxon>
    </lineage>
</organism>
<evidence type="ECO:0000313" key="6">
    <source>
        <dbReference type="EMBL" id="MBL0420636.1"/>
    </source>
</evidence>